<feature type="compositionally biased region" description="Basic and acidic residues" evidence="1">
    <location>
        <begin position="429"/>
        <end position="439"/>
    </location>
</feature>
<feature type="compositionally biased region" description="Polar residues" evidence="1">
    <location>
        <begin position="471"/>
        <end position="485"/>
    </location>
</feature>
<evidence type="ECO:0000256" key="3">
    <source>
        <dbReference type="SAM" id="SignalP"/>
    </source>
</evidence>
<dbReference type="InterPro" id="IPR058486">
    <property type="entry name" value="DUF8173"/>
</dbReference>
<feature type="transmembrane region" description="Helical" evidence="2">
    <location>
        <begin position="363"/>
        <end position="384"/>
    </location>
</feature>
<feature type="transmembrane region" description="Helical" evidence="2">
    <location>
        <begin position="274"/>
        <end position="296"/>
    </location>
</feature>
<reference evidence="5" key="1">
    <citation type="journal article" date="2020" name="mSystems">
        <title>Genome- and Community-Level Interaction Insights into Carbon Utilization and Element Cycling Functions of Hydrothermarchaeota in Hydrothermal Sediment.</title>
        <authorList>
            <person name="Zhou Z."/>
            <person name="Liu Y."/>
            <person name="Xu W."/>
            <person name="Pan J."/>
            <person name="Luo Z.H."/>
            <person name="Li M."/>
        </authorList>
    </citation>
    <scope>NUCLEOTIDE SEQUENCE [LARGE SCALE GENOMIC DNA]</scope>
    <source>
        <strain evidence="5">SpSt-210</strain>
    </source>
</reference>
<feature type="transmembrane region" description="Helical" evidence="2">
    <location>
        <begin position="302"/>
        <end position="326"/>
    </location>
</feature>
<dbReference type="InterPro" id="IPR011050">
    <property type="entry name" value="Pectin_lyase_fold/virulence"/>
</dbReference>
<keyword evidence="2" id="KW-1133">Transmembrane helix</keyword>
<evidence type="ECO:0000256" key="1">
    <source>
        <dbReference type="SAM" id="MobiDB-lite"/>
    </source>
</evidence>
<keyword evidence="2" id="KW-0472">Membrane</keyword>
<dbReference type="AlphaFoldDB" id="A0A831X9X3"/>
<accession>A0A831X9X3</accession>
<keyword evidence="3" id="KW-0732">Signal</keyword>
<feature type="chain" id="PRO_5032698741" description="DUF8173 domain-containing protein" evidence="3">
    <location>
        <begin position="30"/>
        <end position="522"/>
    </location>
</feature>
<feature type="region of interest" description="Disordered" evidence="1">
    <location>
        <begin position="398"/>
        <end position="522"/>
    </location>
</feature>
<dbReference type="EMBL" id="DSIY01000344">
    <property type="protein sequence ID" value="HEG92680.1"/>
    <property type="molecule type" value="Genomic_DNA"/>
</dbReference>
<evidence type="ECO:0000256" key="2">
    <source>
        <dbReference type="SAM" id="Phobius"/>
    </source>
</evidence>
<protein>
    <recommendedName>
        <fullName evidence="4">DUF8173 domain-containing protein</fullName>
    </recommendedName>
</protein>
<dbReference type="SUPFAM" id="SSF51126">
    <property type="entry name" value="Pectin lyase-like"/>
    <property type="match status" value="1"/>
</dbReference>
<name>A0A831X9X3_9BACT</name>
<dbReference type="Pfam" id="PF26514">
    <property type="entry name" value="DUF8173"/>
    <property type="match status" value="1"/>
</dbReference>
<comment type="caution">
    <text evidence="5">The sequence shown here is derived from an EMBL/GenBank/DDBJ whole genome shotgun (WGS) entry which is preliminary data.</text>
</comment>
<feature type="transmembrane region" description="Helical" evidence="2">
    <location>
        <begin position="338"/>
        <end position="357"/>
    </location>
</feature>
<proteinExistence type="predicted"/>
<gene>
    <name evidence="5" type="ORF">ENP34_14775</name>
</gene>
<feature type="transmembrane region" description="Helical" evidence="2">
    <location>
        <begin position="230"/>
        <end position="254"/>
    </location>
</feature>
<feature type="domain" description="DUF8173" evidence="4">
    <location>
        <begin position="216"/>
        <end position="383"/>
    </location>
</feature>
<evidence type="ECO:0000259" key="4">
    <source>
        <dbReference type="Pfam" id="PF26514"/>
    </source>
</evidence>
<keyword evidence="2" id="KW-0812">Transmembrane</keyword>
<feature type="compositionally biased region" description="Basic and acidic residues" evidence="1">
    <location>
        <begin position="513"/>
        <end position="522"/>
    </location>
</feature>
<organism evidence="5">
    <name type="scientific">Thermorudis peleae</name>
    <dbReference type="NCBI Taxonomy" id="1382356"/>
    <lineage>
        <taxon>Bacteria</taxon>
        <taxon>Pseudomonadati</taxon>
        <taxon>Thermomicrobiota</taxon>
        <taxon>Thermomicrobia</taxon>
        <taxon>Thermomicrobia incertae sedis</taxon>
        <taxon>Thermorudis</taxon>
    </lineage>
</organism>
<feature type="signal peptide" evidence="3">
    <location>
        <begin position="1"/>
        <end position="29"/>
    </location>
</feature>
<evidence type="ECO:0000313" key="5">
    <source>
        <dbReference type="EMBL" id="HEG92680.1"/>
    </source>
</evidence>
<sequence length="522" mass="53823">MRSSIAIARTIAALLLALAALALPRPARAATFLADGQVVVAQGQTIDDDVYAFSGTITIDGRITRSLVVAGGTVTVNGQVDGDVTVAGGTITLNGPVGGTVRVAGGTVTINGPVGWDVVAAGGDVTVGSGSRIANDLVLGAGTVTVAGRIDGDLRGSATQARLLGEVRGDVLLDIDNQLSLGPQAVIGGDLSYRAPQAANIDPGARIQGQTRFTPTGAATGSERSFTERALAWLGSLLLRLAWALVAGTLLVMLLPRRSATIADTLRQAPVASLLWGIALLIAVPILAIILLITVVGVPAGLLLLGFYLAALYLSQVLLGLSLVRGAVPLSWRTTRRLPLWLAMLIGTSLVVLIRLLPLPFGIATWWTAILSFLIAVLALGAIWTDLTGWGKPVPALAPAAAPPAPAEETEFRPVTGPLPGTPGLGPERSAEIREERPITEPAITPQRPAPERPATPSEAEPAAGPAMTEPAQTSAPTPERQQPASPEAPAGQPPEETRPIGEQPASPPAGRPEAEEDRKER</sequence>